<dbReference type="SUPFAM" id="SSF49764">
    <property type="entry name" value="HSP20-like chaperones"/>
    <property type="match status" value="1"/>
</dbReference>
<comment type="caution">
    <text evidence="12">The sequence shown here is derived from an EMBL/GenBank/DDBJ whole genome shotgun (WGS) entry which is preliminary data.</text>
</comment>
<dbReference type="SUPFAM" id="SSF103473">
    <property type="entry name" value="MFS general substrate transporter"/>
    <property type="match status" value="1"/>
</dbReference>
<dbReference type="Gene3D" id="2.60.40.790">
    <property type="match status" value="1"/>
</dbReference>
<dbReference type="PROSITE" id="PS01031">
    <property type="entry name" value="SHSP"/>
    <property type="match status" value="1"/>
</dbReference>
<keyword evidence="6 9" id="KW-0472">Membrane</keyword>
<organism evidence="12 13">
    <name type="scientific">Rhynchophorus ferrugineus</name>
    <name type="common">Red palm weevil</name>
    <name type="synonym">Curculio ferrugineus</name>
    <dbReference type="NCBI Taxonomy" id="354439"/>
    <lineage>
        <taxon>Eukaryota</taxon>
        <taxon>Metazoa</taxon>
        <taxon>Ecdysozoa</taxon>
        <taxon>Arthropoda</taxon>
        <taxon>Hexapoda</taxon>
        <taxon>Insecta</taxon>
        <taxon>Pterygota</taxon>
        <taxon>Neoptera</taxon>
        <taxon>Endopterygota</taxon>
        <taxon>Coleoptera</taxon>
        <taxon>Polyphaga</taxon>
        <taxon>Cucujiformia</taxon>
        <taxon>Curculionidae</taxon>
        <taxon>Dryophthorinae</taxon>
        <taxon>Rhynchophorus</taxon>
    </lineage>
</organism>
<feature type="transmembrane region" description="Helical" evidence="9">
    <location>
        <begin position="124"/>
        <end position="141"/>
    </location>
</feature>
<feature type="transmembrane region" description="Helical" evidence="9">
    <location>
        <begin position="321"/>
        <end position="339"/>
    </location>
</feature>
<evidence type="ECO:0000256" key="3">
    <source>
        <dbReference type="ARBA" id="ARBA00022692"/>
    </source>
</evidence>
<comment type="similarity">
    <text evidence="7 8">Belongs to the small heat shock protein (HSP20) family.</text>
</comment>
<dbReference type="InterPro" id="IPR020846">
    <property type="entry name" value="MFS_dom"/>
</dbReference>
<evidence type="ECO:0000256" key="8">
    <source>
        <dbReference type="RuleBase" id="RU003616"/>
    </source>
</evidence>
<evidence type="ECO:0000259" key="10">
    <source>
        <dbReference type="PROSITE" id="PS01031"/>
    </source>
</evidence>
<dbReference type="InterPro" id="IPR036259">
    <property type="entry name" value="MFS_trans_sf"/>
</dbReference>
<evidence type="ECO:0000256" key="4">
    <source>
        <dbReference type="ARBA" id="ARBA00022847"/>
    </source>
</evidence>
<dbReference type="GO" id="GO:0006820">
    <property type="term" value="P:monoatomic anion transport"/>
    <property type="evidence" value="ECO:0007669"/>
    <property type="project" value="TreeGrafter"/>
</dbReference>
<evidence type="ECO:0000313" key="12">
    <source>
        <dbReference type="EMBL" id="KAF7279561.1"/>
    </source>
</evidence>
<dbReference type="AlphaFoldDB" id="A0A834II26"/>
<dbReference type="EMBL" id="JAACXV010000355">
    <property type="protein sequence ID" value="KAF7279561.1"/>
    <property type="molecule type" value="Genomic_DNA"/>
</dbReference>
<evidence type="ECO:0000256" key="7">
    <source>
        <dbReference type="PROSITE-ProRule" id="PRU00285"/>
    </source>
</evidence>
<dbReference type="OrthoDB" id="2985014at2759"/>
<feature type="transmembrane region" description="Helical" evidence="9">
    <location>
        <begin position="409"/>
        <end position="434"/>
    </location>
</feature>
<protein>
    <recommendedName>
        <fullName evidence="14">Major facilitator superfamily (MFS) profile domain-containing protein</fullName>
    </recommendedName>
</protein>
<evidence type="ECO:0008006" key="14">
    <source>
        <dbReference type="Google" id="ProtNLM"/>
    </source>
</evidence>
<dbReference type="PANTHER" id="PTHR11662:SF336">
    <property type="entry name" value="LP19554P"/>
    <property type="match status" value="1"/>
</dbReference>
<keyword evidence="2" id="KW-0813">Transport</keyword>
<dbReference type="FunFam" id="1.20.1250.20:FF:000003">
    <property type="entry name" value="Solute carrier family 17 member 3"/>
    <property type="match status" value="1"/>
</dbReference>
<feature type="domain" description="SHSP" evidence="10">
    <location>
        <begin position="459"/>
        <end position="552"/>
    </location>
</feature>
<dbReference type="Gene3D" id="1.20.1250.20">
    <property type="entry name" value="MFS general substrate transporter like domains"/>
    <property type="match status" value="2"/>
</dbReference>
<keyword evidence="4" id="KW-0769">Symport</keyword>
<dbReference type="Pfam" id="PF07690">
    <property type="entry name" value="MFS_1"/>
    <property type="match status" value="1"/>
</dbReference>
<dbReference type="Proteomes" id="UP000625711">
    <property type="component" value="Unassembled WGS sequence"/>
</dbReference>
<feature type="transmembrane region" description="Helical" evidence="9">
    <location>
        <begin position="70"/>
        <end position="88"/>
    </location>
</feature>
<proteinExistence type="inferred from homology"/>
<evidence type="ECO:0000256" key="2">
    <source>
        <dbReference type="ARBA" id="ARBA00022448"/>
    </source>
</evidence>
<dbReference type="InterPro" id="IPR050382">
    <property type="entry name" value="MFS_Na/Anion_cotransporter"/>
</dbReference>
<dbReference type="InterPro" id="IPR008978">
    <property type="entry name" value="HSP20-like_chaperone"/>
</dbReference>
<dbReference type="InterPro" id="IPR011701">
    <property type="entry name" value="MFS"/>
</dbReference>
<feature type="domain" description="Major facilitator superfamily (MFS) profile" evidence="11">
    <location>
        <begin position="1"/>
        <end position="437"/>
    </location>
</feature>
<comment type="subcellular location">
    <subcellularLocation>
        <location evidence="1">Membrane</location>
        <topology evidence="1">Multi-pass membrane protein</topology>
    </subcellularLocation>
</comment>
<dbReference type="PANTHER" id="PTHR11662">
    <property type="entry name" value="SOLUTE CARRIER FAMILY 17"/>
    <property type="match status" value="1"/>
</dbReference>
<dbReference type="GO" id="GO:0015293">
    <property type="term" value="F:symporter activity"/>
    <property type="evidence" value="ECO:0007669"/>
    <property type="project" value="UniProtKB-KW"/>
</dbReference>
<dbReference type="GO" id="GO:0016020">
    <property type="term" value="C:membrane"/>
    <property type="evidence" value="ECO:0007669"/>
    <property type="project" value="UniProtKB-SubCell"/>
</dbReference>
<feature type="transmembrane region" description="Helical" evidence="9">
    <location>
        <begin position="345"/>
        <end position="366"/>
    </location>
</feature>
<dbReference type="PROSITE" id="PS50850">
    <property type="entry name" value="MFS"/>
    <property type="match status" value="1"/>
</dbReference>
<keyword evidence="13" id="KW-1185">Reference proteome</keyword>
<dbReference type="CDD" id="cd06526">
    <property type="entry name" value="metazoan_ACD"/>
    <property type="match status" value="1"/>
</dbReference>
<name>A0A834II26_RHYFE</name>
<dbReference type="InterPro" id="IPR002068">
    <property type="entry name" value="A-crystallin/Hsp20_dom"/>
</dbReference>
<feature type="transmembrane region" description="Helical" evidence="9">
    <location>
        <begin position="153"/>
        <end position="171"/>
    </location>
</feature>
<reference evidence="12" key="1">
    <citation type="submission" date="2020-08" db="EMBL/GenBank/DDBJ databases">
        <title>Genome sequencing and assembly of the red palm weevil Rhynchophorus ferrugineus.</title>
        <authorList>
            <person name="Dias G.B."/>
            <person name="Bergman C.M."/>
            <person name="Manee M."/>
        </authorList>
    </citation>
    <scope>NUCLEOTIDE SEQUENCE</scope>
    <source>
        <strain evidence="12">AA-2017</strain>
        <tissue evidence="12">Whole larva</tissue>
    </source>
</reference>
<evidence type="ECO:0000256" key="6">
    <source>
        <dbReference type="ARBA" id="ARBA00023136"/>
    </source>
</evidence>
<keyword evidence="5 9" id="KW-1133">Transmembrane helix</keyword>
<feature type="transmembrane region" description="Helical" evidence="9">
    <location>
        <begin position="378"/>
        <end position="403"/>
    </location>
</feature>
<evidence type="ECO:0000259" key="11">
    <source>
        <dbReference type="PROSITE" id="PS50850"/>
    </source>
</evidence>
<evidence type="ECO:0000256" key="9">
    <source>
        <dbReference type="SAM" id="Phobius"/>
    </source>
</evidence>
<sequence>MLFFTGFMSGILRSNITLVLEAMVLQPTTKLVPHCLEKYHKSEWMDVEVPDYGPRYNWSRSIVWHITTTYYYGSSLGGLSSGLLVEIFGPKHTVLWSLVASSILNALIPHGAAFHWMVPLTCRFCGGLAAGIIYPSMMCLITRWSPPHERGKFLSAMVGHLVGVAAMWTFLNYTMPLTGWQSTFYTMTALVTVYCVAFFLLVADSPEESNLITQEELEHIKKSQGHLISIKKQLPPYKKILTSSSIWALVILNFGYKWCNQINVVLAPRFIRDFIGVTTRQSVLLIIVPQIFEYCGSVLFGNMSDIIQATNTMSVNVMTKIFVVVSHLLPGIIIMSIGIAQCSLAASTIMTIIISFMAGACVVTNFRNPLDLAPNHAASIYGINIFVGSTSGVLLPLLFSLLLSSTHAVLQWSIMFLLTGLVLIATGLIFLFFGTSELQYWNVKLGIDWQEELIKINKPQSLHLNSIMDNVTFYQDRFEILVDIRGFKPEEIKCTVTQRAVEVLAQSEDYSENNQKRMVLSRQYFLPKFANADAGSCCLSSEGVLLVTAPWV</sequence>
<feature type="transmembrane region" description="Helical" evidence="9">
    <location>
        <begin position="183"/>
        <end position="203"/>
    </location>
</feature>
<dbReference type="Pfam" id="PF00011">
    <property type="entry name" value="HSP20"/>
    <property type="match status" value="1"/>
</dbReference>
<evidence type="ECO:0000256" key="5">
    <source>
        <dbReference type="ARBA" id="ARBA00022989"/>
    </source>
</evidence>
<keyword evidence="3 9" id="KW-0812">Transmembrane</keyword>
<gene>
    <name evidence="12" type="ORF">GWI33_007025</name>
</gene>
<evidence type="ECO:0000256" key="1">
    <source>
        <dbReference type="ARBA" id="ARBA00004141"/>
    </source>
</evidence>
<feature type="transmembrane region" description="Helical" evidence="9">
    <location>
        <begin position="95"/>
        <end position="118"/>
    </location>
</feature>
<evidence type="ECO:0000313" key="13">
    <source>
        <dbReference type="Proteomes" id="UP000625711"/>
    </source>
</evidence>
<accession>A0A834II26</accession>